<sequence>MIILQPVLEILATDGFDLWPVADPGGYDLLPLSGALSPDQVGTAVMRLADCNDAEPGRRERAQGPVDPLGHFLHGLLTSGTLWAPGGLRATDTATGVVLSPGCCNGLDERHDWREVIDGEGWADFGHSPSPLAERIGDVVRLTVDTEQPNSPTIEVPLADLPSLLADAERDLAAFLRLATTWSAVHIPDFAAPVCAALGRALAMPAPVVAPNQ</sequence>
<dbReference type="Proteomes" id="UP001589716">
    <property type="component" value="Unassembled WGS sequence"/>
</dbReference>
<proteinExistence type="predicted"/>
<comment type="caution">
    <text evidence="1">The sequence shown here is derived from an EMBL/GenBank/DDBJ whole genome shotgun (WGS) entry which is preliminary data.</text>
</comment>
<protein>
    <recommendedName>
        <fullName evidence="3">SUKH-4 immunity protein of toxin-antitoxin system</fullName>
    </recommendedName>
</protein>
<evidence type="ECO:0000313" key="2">
    <source>
        <dbReference type="Proteomes" id="UP001589716"/>
    </source>
</evidence>
<evidence type="ECO:0000313" key="1">
    <source>
        <dbReference type="EMBL" id="MFB9555752.1"/>
    </source>
</evidence>
<gene>
    <name evidence="1" type="ORF">ACFFTP_16355</name>
</gene>
<reference evidence="1 2" key="1">
    <citation type="submission" date="2024-09" db="EMBL/GenBank/DDBJ databases">
        <authorList>
            <person name="Sun Q."/>
            <person name="Mori K."/>
        </authorList>
    </citation>
    <scope>NUCLEOTIDE SEQUENCE [LARGE SCALE GENOMIC DNA]</scope>
    <source>
        <strain evidence="1 2">JCM 4414</strain>
    </source>
</reference>
<accession>A0ABV5QQH9</accession>
<name>A0ABV5QQH9_9ACTN</name>
<organism evidence="1 2">
    <name type="scientific">Streptomyces roseoviridis</name>
    <dbReference type="NCBI Taxonomy" id="67361"/>
    <lineage>
        <taxon>Bacteria</taxon>
        <taxon>Bacillati</taxon>
        <taxon>Actinomycetota</taxon>
        <taxon>Actinomycetes</taxon>
        <taxon>Kitasatosporales</taxon>
        <taxon>Streptomycetaceae</taxon>
        <taxon>Streptomyces</taxon>
    </lineage>
</organism>
<dbReference type="RefSeq" id="WP_345485701.1">
    <property type="nucleotide sequence ID" value="NZ_BAAAWU010000001.1"/>
</dbReference>
<dbReference type="EMBL" id="JBHMCT010000009">
    <property type="protein sequence ID" value="MFB9555752.1"/>
    <property type="molecule type" value="Genomic_DNA"/>
</dbReference>
<evidence type="ECO:0008006" key="3">
    <source>
        <dbReference type="Google" id="ProtNLM"/>
    </source>
</evidence>
<keyword evidence="2" id="KW-1185">Reference proteome</keyword>